<dbReference type="RefSeq" id="WP_041155866.1">
    <property type="nucleotide sequence ID" value="NZ_CBCRVP010000002.1"/>
</dbReference>
<dbReference type="PANTHER" id="PTHR10395:SF7">
    <property type="entry name" value="5-HYDROXYISOURATE HYDROLASE"/>
    <property type="match status" value="1"/>
</dbReference>
<dbReference type="InterPro" id="IPR000895">
    <property type="entry name" value="Transthyretin/HIU_hydrolase"/>
</dbReference>
<dbReference type="SUPFAM" id="SSF49472">
    <property type="entry name" value="Transthyretin (synonym: prealbumin)"/>
    <property type="match status" value="1"/>
</dbReference>
<gene>
    <name evidence="12" type="ORF">SU60_12945</name>
</gene>
<dbReference type="PROSITE" id="PS00768">
    <property type="entry name" value="TRANSTHYRETIN_1"/>
    <property type="match status" value="1"/>
</dbReference>
<feature type="binding site" evidence="9">
    <location>
        <position position="43"/>
    </location>
    <ligand>
        <name>substrate</name>
    </ligand>
</feature>
<evidence type="ECO:0000256" key="9">
    <source>
        <dbReference type="PIRSR" id="PIRSR600895-51"/>
    </source>
</evidence>
<feature type="binding site" evidence="9">
    <location>
        <position position="104"/>
    </location>
    <ligand>
        <name>substrate</name>
    </ligand>
</feature>
<evidence type="ECO:0000256" key="10">
    <source>
        <dbReference type="RuleBase" id="RU361270"/>
    </source>
</evidence>
<comment type="subunit">
    <text evidence="4 10">Homotetramer.</text>
</comment>
<evidence type="ECO:0000313" key="12">
    <source>
        <dbReference type="EMBL" id="KIN10522.1"/>
    </source>
</evidence>
<evidence type="ECO:0000256" key="8">
    <source>
        <dbReference type="ARBA" id="ARBA00022801"/>
    </source>
</evidence>
<dbReference type="NCBIfam" id="TIGR02962">
    <property type="entry name" value="hdxy_isourate"/>
    <property type="match status" value="1"/>
</dbReference>
<evidence type="ECO:0000256" key="6">
    <source>
        <dbReference type="ARBA" id="ARBA00017539"/>
    </source>
</evidence>
<evidence type="ECO:0000256" key="7">
    <source>
        <dbReference type="ARBA" id="ARBA00022631"/>
    </source>
</evidence>
<comment type="function">
    <text evidence="2">Catalyzes the hydrolysis of 5-hydroxyisourate (HIU) to 2-oxo-4-hydroxy-4-carboxy-5-ureidoimidazoline (OHCU).</text>
</comment>
<protein>
    <recommendedName>
        <fullName evidence="6 10">5-hydroxyisourate hydrolase</fullName>
        <shortName evidence="10">HIU hydrolase</shortName>
        <shortName evidence="10">HIUHase</shortName>
        <ecNumber evidence="5 10">3.5.2.17</ecNumber>
    </recommendedName>
</protein>
<evidence type="ECO:0000256" key="4">
    <source>
        <dbReference type="ARBA" id="ARBA00011881"/>
    </source>
</evidence>
<dbReference type="GO" id="GO:0033971">
    <property type="term" value="F:hydroxyisourate hydrolase activity"/>
    <property type="evidence" value="ECO:0007669"/>
    <property type="project" value="UniProtKB-EC"/>
</dbReference>
<comment type="similarity">
    <text evidence="3 10">Belongs to the transthyretin family. 5-hydroxyisourate hydrolase subfamily.</text>
</comment>
<dbReference type="InterPro" id="IPR036817">
    <property type="entry name" value="Transthyretin/HIU_hydrolase_sf"/>
</dbReference>
<dbReference type="Pfam" id="PF00576">
    <property type="entry name" value="Transthyretin"/>
    <property type="match status" value="1"/>
</dbReference>
<proteinExistence type="inferred from homology"/>
<reference evidence="12 13" key="1">
    <citation type="submission" date="2015-01" db="EMBL/GenBank/DDBJ databases">
        <title>Draft genome of Vibrio mytili type strain CAIM 528.</title>
        <authorList>
            <person name="Gonzalez-Castillo A."/>
            <person name="Gomez-Gil B."/>
            <person name="Enciso-Ibarra J."/>
        </authorList>
    </citation>
    <scope>NUCLEOTIDE SEQUENCE [LARGE SCALE GENOMIC DNA]</scope>
    <source>
        <strain evidence="12 13">CAIM 528</strain>
    </source>
</reference>
<keyword evidence="7 10" id="KW-0659">Purine metabolism</keyword>
<dbReference type="GO" id="GO:0006144">
    <property type="term" value="P:purine nucleobase metabolic process"/>
    <property type="evidence" value="ECO:0007669"/>
    <property type="project" value="UniProtKB-KW"/>
</dbReference>
<dbReference type="AlphaFoldDB" id="A0A0C3I872"/>
<feature type="binding site" evidence="9">
    <location>
        <position position="7"/>
    </location>
    <ligand>
        <name>substrate</name>
    </ligand>
</feature>
<dbReference type="PRINTS" id="PR00189">
    <property type="entry name" value="TRNSTHYRETIN"/>
</dbReference>
<comment type="catalytic activity">
    <reaction evidence="1 10">
        <text>5-hydroxyisourate + H2O = 5-hydroxy-2-oxo-4-ureido-2,5-dihydro-1H-imidazole-5-carboxylate + H(+)</text>
        <dbReference type="Rhea" id="RHEA:23736"/>
        <dbReference type="ChEBI" id="CHEBI:15377"/>
        <dbReference type="ChEBI" id="CHEBI:15378"/>
        <dbReference type="ChEBI" id="CHEBI:18072"/>
        <dbReference type="ChEBI" id="CHEBI:58639"/>
        <dbReference type="EC" id="3.5.2.17"/>
    </reaction>
</comment>
<dbReference type="OrthoDB" id="9792386at2"/>
<evidence type="ECO:0000259" key="11">
    <source>
        <dbReference type="Pfam" id="PF00576"/>
    </source>
</evidence>
<dbReference type="InterPro" id="IPR014306">
    <property type="entry name" value="Hydroxyisourate_hydrolase"/>
</dbReference>
<evidence type="ECO:0000313" key="13">
    <source>
        <dbReference type="Proteomes" id="UP000031977"/>
    </source>
</evidence>
<dbReference type="PANTHER" id="PTHR10395">
    <property type="entry name" value="URICASE AND TRANSTHYRETIN-RELATED"/>
    <property type="match status" value="1"/>
</dbReference>
<dbReference type="EMBL" id="JXOK01000049">
    <property type="protein sequence ID" value="KIN10522.1"/>
    <property type="molecule type" value="Genomic_DNA"/>
</dbReference>
<evidence type="ECO:0000256" key="1">
    <source>
        <dbReference type="ARBA" id="ARBA00001043"/>
    </source>
</evidence>
<dbReference type="InterPro" id="IPR023416">
    <property type="entry name" value="Transthyretin/HIU_hydrolase_d"/>
</dbReference>
<dbReference type="STRING" id="50718.SU60_12945"/>
<keyword evidence="13" id="KW-1185">Reference proteome</keyword>
<comment type="caution">
    <text evidence="12">The sequence shown here is derived from an EMBL/GenBank/DDBJ whole genome shotgun (WGS) entry which is preliminary data.</text>
</comment>
<dbReference type="InterPro" id="IPR023418">
    <property type="entry name" value="Thyroxine_BS"/>
</dbReference>
<dbReference type="InterPro" id="IPR023419">
    <property type="entry name" value="Transthyretin_CS"/>
</dbReference>
<accession>A0A0C3I872</accession>
<evidence type="ECO:0000256" key="5">
    <source>
        <dbReference type="ARBA" id="ARBA00012609"/>
    </source>
</evidence>
<sequence length="107" mass="11962">MKKLSCHVLDTANGKPATGIQVQLFRLNDQTCLGETTTDQDGRATFSEVTLETQHYTLRFLVAPYCDAQFGSTFFPLIDVNFTVNDDGNYHIPLLLSPFSYSSYRGS</sequence>
<evidence type="ECO:0000256" key="3">
    <source>
        <dbReference type="ARBA" id="ARBA00009850"/>
    </source>
</evidence>
<dbReference type="Proteomes" id="UP000031977">
    <property type="component" value="Unassembled WGS sequence"/>
</dbReference>
<organism evidence="12 13">
    <name type="scientific">Vibrio mytili</name>
    <dbReference type="NCBI Taxonomy" id="50718"/>
    <lineage>
        <taxon>Bacteria</taxon>
        <taxon>Pseudomonadati</taxon>
        <taxon>Pseudomonadota</taxon>
        <taxon>Gammaproteobacteria</taxon>
        <taxon>Vibrionales</taxon>
        <taxon>Vibrionaceae</taxon>
        <taxon>Vibrio</taxon>
    </lineage>
</organism>
<feature type="domain" description="Transthyretin/hydroxyisourate hydrolase" evidence="11">
    <location>
        <begin position="4"/>
        <end position="106"/>
    </location>
</feature>
<dbReference type="EC" id="3.5.2.17" evidence="5 10"/>
<name>A0A0C3I872_9VIBR</name>
<dbReference type="PROSITE" id="PS00769">
    <property type="entry name" value="TRANSTHYRETIN_2"/>
    <property type="match status" value="1"/>
</dbReference>
<evidence type="ECO:0000256" key="2">
    <source>
        <dbReference type="ARBA" id="ARBA00002704"/>
    </source>
</evidence>
<dbReference type="CDD" id="cd05822">
    <property type="entry name" value="TLP_HIUase"/>
    <property type="match status" value="1"/>
</dbReference>
<dbReference type="Gene3D" id="2.60.40.180">
    <property type="entry name" value="Transthyretin/hydroxyisourate hydrolase domain"/>
    <property type="match status" value="1"/>
</dbReference>
<keyword evidence="8 10" id="KW-0378">Hydrolase</keyword>